<evidence type="ECO:0000313" key="3">
    <source>
        <dbReference type="Proteomes" id="UP000801492"/>
    </source>
</evidence>
<dbReference type="Gene3D" id="3.90.70.120">
    <property type="match status" value="2"/>
</dbReference>
<feature type="non-terminal residue" evidence="2">
    <location>
        <position position="1"/>
    </location>
</feature>
<dbReference type="Proteomes" id="UP000801492">
    <property type="component" value="Unassembled WGS sequence"/>
</dbReference>
<dbReference type="OrthoDB" id="7916681at2759"/>
<feature type="non-terminal residue" evidence="2">
    <location>
        <position position="476"/>
    </location>
</feature>
<dbReference type="SUPFAM" id="SSF54001">
    <property type="entry name" value="Cysteine proteinases"/>
    <property type="match status" value="1"/>
</dbReference>
<evidence type="ECO:0000256" key="1">
    <source>
        <dbReference type="SAM" id="MobiDB-lite"/>
    </source>
</evidence>
<gene>
    <name evidence="2" type="ORF">ILUMI_17953</name>
</gene>
<feature type="region of interest" description="Disordered" evidence="1">
    <location>
        <begin position="1"/>
        <end position="71"/>
    </location>
</feature>
<name>A0A8K0CR86_IGNLU</name>
<proteinExistence type="predicted"/>
<protein>
    <submittedName>
        <fullName evidence="2">Uncharacterized protein</fullName>
    </submittedName>
</protein>
<keyword evidence="3" id="KW-1185">Reference proteome</keyword>
<sequence length="476" mass="54624">KALKRPTTAASVKREKEKPEEVEEEEETIKVTEVDSIAEPPDETDEYAPDAVEEPAPPTPSKIPLERPKAESTTHFSTVVDGLIGILRASTFQGDTRFSTFKGKQSIANALAALSMLRIHKSKYWFRRILDEILLLGEDIHKTTIKRLKEKTLKLTTMCDRICLQENIFTPEVEEFTIVGKLQSRKDDILDLLPALQEFFRNNDTCVIIGPIVLAVWKEDGVYYMFDPNERDHNGLVIVKSLQVGSEIKVMDYTPGVACLMWFKNLKDLTRVYMNNVDKTLKTEPFIISKVQINDYIDLPQAWSNFQGIASGRWILRGTFNQNDRRFDKESRNTQCTAVAVLALAYSRVKHVKRWTTEDVDEILIQGDTYYKNCVDALKESNKFIDNKLLVDEVLIKFPLEGYEMNLEIQDCMINGLLDAKDDNDALNLKKGLEEFFKDNDTCIVTTRSISVAVWKNEEIYYYYDSHSRDENGVIN</sequence>
<reference evidence="2" key="1">
    <citation type="submission" date="2019-08" db="EMBL/GenBank/DDBJ databases">
        <title>The genome of the North American firefly Photinus pyralis.</title>
        <authorList>
            <consortium name="Photinus pyralis genome working group"/>
            <person name="Fallon T.R."/>
            <person name="Sander Lower S.E."/>
            <person name="Weng J.-K."/>
        </authorList>
    </citation>
    <scope>NUCLEOTIDE SEQUENCE</scope>
    <source>
        <strain evidence="2">TRF0915ILg1</strain>
        <tissue evidence="2">Whole body</tissue>
    </source>
</reference>
<feature type="compositionally biased region" description="Acidic residues" evidence="1">
    <location>
        <begin position="40"/>
        <end position="53"/>
    </location>
</feature>
<organism evidence="2 3">
    <name type="scientific">Ignelater luminosus</name>
    <name type="common">Cucubano</name>
    <name type="synonym">Pyrophorus luminosus</name>
    <dbReference type="NCBI Taxonomy" id="2038154"/>
    <lineage>
        <taxon>Eukaryota</taxon>
        <taxon>Metazoa</taxon>
        <taxon>Ecdysozoa</taxon>
        <taxon>Arthropoda</taxon>
        <taxon>Hexapoda</taxon>
        <taxon>Insecta</taxon>
        <taxon>Pterygota</taxon>
        <taxon>Neoptera</taxon>
        <taxon>Endopterygota</taxon>
        <taxon>Coleoptera</taxon>
        <taxon>Polyphaga</taxon>
        <taxon>Elateriformia</taxon>
        <taxon>Elateroidea</taxon>
        <taxon>Elateridae</taxon>
        <taxon>Agrypninae</taxon>
        <taxon>Pyrophorini</taxon>
        <taxon>Ignelater</taxon>
    </lineage>
</organism>
<dbReference type="PANTHER" id="PTHR40552">
    <property type="entry name" value="AT05186P-RELATED"/>
    <property type="match status" value="1"/>
</dbReference>
<dbReference type="AlphaFoldDB" id="A0A8K0CR86"/>
<dbReference type="EMBL" id="VTPC01078925">
    <property type="protein sequence ID" value="KAF2888220.1"/>
    <property type="molecule type" value="Genomic_DNA"/>
</dbReference>
<accession>A0A8K0CR86</accession>
<comment type="caution">
    <text evidence="2">The sequence shown here is derived from an EMBL/GenBank/DDBJ whole genome shotgun (WGS) entry which is preliminary data.</text>
</comment>
<evidence type="ECO:0000313" key="2">
    <source>
        <dbReference type="EMBL" id="KAF2888220.1"/>
    </source>
</evidence>
<dbReference type="InterPro" id="IPR038765">
    <property type="entry name" value="Papain-like_cys_pep_sf"/>
</dbReference>
<dbReference type="PANTHER" id="PTHR40552:SF6">
    <property type="entry name" value="FI09606P-RELATED"/>
    <property type="match status" value="1"/>
</dbReference>